<dbReference type="RefSeq" id="YP_007379097.1">
    <property type="nucleotide sequence ID" value="NC_020159.1"/>
</dbReference>
<dbReference type="Proteomes" id="UP000011138">
    <property type="component" value="Segment"/>
</dbReference>
<evidence type="ECO:0000313" key="2">
    <source>
        <dbReference type="Proteomes" id="UP000011138"/>
    </source>
</evidence>
<keyword evidence="2" id="KW-1185">Reference proteome</keyword>
<dbReference type="OrthoDB" id="34774at10239"/>
<dbReference type="EMBL" id="KC117376">
    <property type="protein sequence ID" value="AGC34287.1"/>
    <property type="molecule type" value="Genomic_DNA"/>
</dbReference>
<gene>
    <name evidence="1" type="primary">18</name>
    <name evidence="1" type="ORF">HSTV2_18</name>
</gene>
<dbReference type="GeneID" id="14477156"/>
<evidence type="ECO:0000313" key="1">
    <source>
        <dbReference type="EMBL" id="AGC34287.1"/>
    </source>
</evidence>
<protein>
    <submittedName>
        <fullName evidence="1">Uncharacterized protein</fullName>
    </submittedName>
</protein>
<accession>L7TN51</accession>
<organism evidence="1 2">
    <name type="scientific">Halorubrum sodomense tailed virus 2</name>
    <dbReference type="NCBI Taxonomy" id="1262527"/>
    <lineage>
        <taxon>Viruses</taxon>
        <taxon>Duplodnaviria</taxon>
        <taxon>Heunggongvirae</taxon>
        <taxon>Uroviricota</taxon>
        <taxon>Caudoviricetes</taxon>
        <taxon>Thumleimavirales</taxon>
        <taxon>Hafunaviridae</taxon>
        <taxon>Mincapvirus</taxon>
        <taxon>Mincapvirus eilatense</taxon>
        <taxon>Mincapvirus HSTV2</taxon>
    </lineage>
</organism>
<proteinExistence type="predicted"/>
<reference evidence="1 2" key="1">
    <citation type="journal article" date="2013" name="J. Virol.">
        <title>Insights into head-tailed viruses infecting extremely halophilic archaea.</title>
        <authorList>
            <person name="Pietila M.K."/>
            <person name="Laurinmaki P."/>
            <person name="Russell D.A."/>
            <person name="Ko C.C."/>
            <person name="Jacobs-Sera D."/>
            <person name="Butcher S.J."/>
            <person name="Bamford D.H."/>
            <person name="Hendrix R.W."/>
        </authorList>
    </citation>
    <scope>NUCLEOTIDE SEQUENCE [LARGE SCALE GENOMIC DNA]</scope>
</reference>
<name>L7TN51_9CAUD</name>
<dbReference type="KEGG" id="vg:14477156"/>
<sequence length="71" mass="8067">MAKDINPEIQALVDEYGENTVRAAFAIAQSIGEKGIKGIDFSGAAETEIRENHYWVTKQKCEDEIRKNLRR</sequence>